<evidence type="ECO:0000313" key="10">
    <source>
        <dbReference type="EMBL" id="KAF6118019.1"/>
    </source>
</evidence>
<dbReference type="InterPro" id="IPR006187">
    <property type="entry name" value="Claudin"/>
</dbReference>
<evidence type="ECO:0000313" key="13">
    <source>
        <dbReference type="RefSeq" id="XP_028359773.1"/>
    </source>
</evidence>
<evidence type="ECO:0000256" key="2">
    <source>
        <dbReference type="ARBA" id="ARBA00022427"/>
    </source>
</evidence>
<comment type="similarity">
    <text evidence="1 8">Belongs to the claudin family.</text>
</comment>
<evidence type="ECO:0000256" key="1">
    <source>
        <dbReference type="ARBA" id="ARBA00008295"/>
    </source>
</evidence>
<dbReference type="InterPro" id="IPR004031">
    <property type="entry name" value="PMP22/EMP/MP20/Claudin"/>
</dbReference>
<dbReference type="Pfam" id="PF00822">
    <property type="entry name" value="PMP22_Claudin"/>
    <property type="match status" value="1"/>
</dbReference>
<organism evidence="11 13">
    <name type="scientific">Phyllostomus discolor</name>
    <name type="common">pale spear-nosed bat</name>
    <dbReference type="NCBI Taxonomy" id="89673"/>
    <lineage>
        <taxon>Eukaryota</taxon>
        <taxon>Metazoa</taxon>
        <taxon>Chordata</taxon>
        <taxon>Craniata</taxon>
        <taxon>Vertebrata</taxon>
        <taxon>Euteleostomi</taxon>
        <taxon>Mammalia</taxon>
        <taxon>Eutheria</taxon>
        <taxon>Laurasiatheria</taxon>
        <taxon>Chiroptera</taxon>
        <taxon>Yangochiroptera</taxon>
        <taxon>Phyllostomidae</taxon>
        <taxon>Phyllostominae</taxon>
        <taxon>Phyllostomus</taxon>
    </lineage>
</organism>
<evidence type="ECO:0000256" key="7">
    <source>
        <dbReference type="ARBA" id="ARBA00023136"/>
    </source>
</evidence>
<evidence type="ECO:0000256" key="9">
    <source>
        <dbReference type="SAM" id="MobiDB-lite"/>
    </source>
</evidence>
<dbReference type="FunFam" id="1.20.140.150:FF:000001">
    <property type="entry name" value="Claudin"/>
    <property type="match status" value="1"/>
</dbReference>
<feature type="transmembrane region" description="Helical" evidence="8">
    <location>
        <begin position="165"/>
        <end position="188"/>
    </location>
</feature>
<dbReference type="GO" id="GO:0005198">
    <property type="term" value="F:structural molecule activity"/>
    <property type="evidence" value="ECO:0007669"/>
    <property type="project" value="InterPro"/>
</dbReference>
<keyword evidence="5 8" id="KW-0965">Cell junction</keyword>
<dbReference type="AlphaFoldDB" id="A0A6J2L0E3"/>
<accession>A0A6J2L0E3</accession>
<dbReference type="PRINTS" id="PR01077">
    <property type="entry name" value="CLAUDIN"/>
</dbReference>
<evidence type="ECO:0000313" key="12">
    <source>
        <dbReference type="Proteomes" id="UP000664940"/>
    </source>
</evidence>
<keyword evidence="11" id="KW-1185">Reference proteome</keyword>
<evidence type="ECO:0000256" key="3">
    <source>
        <dbReference type="ARBA" id="ARBA00022475"/>
    </source>
</evidence>
<dbReference type="PROSITE" id="PS01346">
    <property type="entry name" value="CLAUDIN"/>
    <property type="match status" value="1"/>
</dbReference>
<dbReference type="OrthoDB" id="8819159at2759"/>
<keyword evidence="2 8" id="KW-0796">Tight junction</keyword>
<proteinExistence type="inferred from homology"/>
<sequence>MARAALQYAGLLLGGVGLVGTVAVTVMPQWKVSAFIGANLVVFESLWEGLWMSCKSQAPFRLQCKVYDSLLALPPDLQAARGLMCAAAVLAALAFAAAVLGMKCTRCVGDDDAAKSPLLLAAGVTFVLAGLVALTPVSWVASGVVRDFYNPTLDDGRKRELGEALYLGWASALALVAAGAVLSCVSYARGESRSYRYSLPPQRATPRSGPSDKKPLSVYSRSQYV</sequence>
<feature type="transmembrane region" description="Helical" evidence="8">
    <location>
        <begin position="6"/>
        <end position="27"/>
    </location>
</feature>
<evidence type="ECO:0000256" key="4">
    <source>
        <dbReference type="ARBA" id="ARBA00022692"/>
    </source>
</evidence>
<keyword evidence="6 8" id="KW-1133">Transmembrane helix</keyword>
<evidence type="ECO:0000256" key="8">
    <source>
        <dbReference type="RuleBase" id="RU060637"/>
    </source>
</evidence>
<reference evidence="10 12" key="1">
    <citation type="journal article" date="2020" name="Nature">
        <title>Six reference-quality genomes reveal evolution of bat adaptations.</title>
        <authorList>
            <person name="Jebb D."/>
            <person name="Huang Z."/>
            <person name="Pippel M."/>
            <person name="Hughes G.M."/>
            <person name="Lavrichenko K."/>
            <person name="Devanna P."/>
            <person name="Winkler S."/>
            <person name="Jermiin L.S."/>
            <person name="Skirmuntt E.C."/>
            <person name="Katzourakis A."/>
            <person name="Burkitt-Gray L."/>
            <person name="Ray D.A."/>
            <person name="Sullivan K.A.M."/>
            <person name="Roscito J.G."/>
            <person name="Kirilenko B.M."/>
            <person name="Davalos L.M."/>
            <person name="Corthals A.P."/>
            <person name="Power M.L."/>
            <person name="Jones G."/>
            <person name="Ransome R.D."/>
            <person name="Dechmann D.K.N."/>
            <person name="Locatelli A.G."/>
            <person name="Puechmaille S.J."/>
            <person name="Fedrigo O."/>
            <person name="Jarvis E.D."/>
            <person name="Hiller M."/>
            <person name="Vernes S.C."/>
            <person name="Myers E.W."/>
            <person name="Teeling E.C."/>
        </authorList>
    </citation>
    <scope>NUCLEOTIDE SEQUENCE [LARGE SCALE GENOMIC DNA]</scope>
    <source>
        <strain evidence="10">Bat1K_MPI-CBG_1</strain>
    </source>
</reference>
<dbReference type="GO" id="GO:0005886">
    <property type="term" value="C:plasma membrane"/>
    <property type="evidence" value="ECO:0007669"/>
    <property type="project" value="UniProtKB-SubCell"/>
</dbReference>
<protein>
    <recommendedName>
        <fullName evidence="8">Claudin</fullName>
    </recommendedName>
</protein>
<keyword evidence="4 8" id="KW-0812">Transmembrane</keyword>
<dbReference type="GeneID" id="114490063"/>
<dbReference type="CTD" id="9073"/>
<feature type="transmembrane region" description="Helical" evidence="8">
    <location>
        <begin position="120"/>
        <end position="145"/>
    </location>
</feature>
<dbReference type="KEGG" id="pdic:114490063"/>
<feature type="region of interest" description="Disordered" evidence="9">
    <location>
        <begin position="198"/>
        <end position="225"/>
    </location>
</feature>
<gene>
    <name evidence="13" type="primary">CLDN8</name>
    <name evidence="10" type="ORF">HJG60_002920</name>
</gene>
<reference evidence="13" key="2">
    <citation type="submission" date="2025-04" db="UniProtKB">
        <authorList>
            <consortium name="RefSeq"/>
        </authorList>
    </citation>
    <scope>IDENTIFICATION</scope>
    <source>
        <tissue evidence="13">Muscle</tissue>
    </source>
</reference>
<dbReference type="Gene3D" id="1.20.140.150">
    <property type="match status" value="1"/>
</dbReference>
<evidence type="ECO:0000256" key="6">
    <source>
        <dbReference type="ARBA" id="ARBA00022989"/>
    </source>
</evidence>
<feature type="transmembrane region" description="Helical" evidence="8">
    <location>
        <begin position="79"/>
        <end position="100"/>
    </location>
</feature>
<comment type="function">
    <text evidence="8">Claudins function as major constituents of the tight junction complexes that regulate the permeability of epithelia.</text>
</comment>
<dbReference type="PRINTS" id="PR01446">
    <property type="entry name" value="CLAUDIN8"/>
</dbReference>
<comment type="subcellular location">
    <subcellularLocation>
        <location evidence="8">Cell junction</location>
        <location evidence="8">Tight junction</location>
    </subcellularLocation>
    <subcellularLocation>
        <location evidence="8">Cell membrane</location>
        <topology evidence="8">Multi-pass membrane protein</topology>
    </subcellularLocation>
</comment>
<evidence type="ECO:0000313" key="11">
    <source>
        <dbReference type="Proteomes" id="UP000504628"/>
    </source>
</evidence>
<name>A0A6J2L0E3_9CHIR</name>
<evidence type="ECO:0000256" key="5">
    <source>
        <dbReference type="ARBA" id="ARBA00022949"/>
    </source>
</evidence>
<dbReference type="Proteomes" id="UP000504628">
    <property type="component" value="Chromosome 2"/>
</dbReference>
<dbReference type="InterPro" id="IPR017974">
    <property type="entry name" value="Claudin_CS"/>
</dbReference>
<keyword evidence="7 8" id="KW-0472">Membrane</keyword>
<dbReference type="EMBL" id="JABVXQ010000003">
    <property type="protein sequence ID" value="KAF6118019.1"/>
    <property type="molecule type" value="Genomic_DNA"/>
</dbReference>
<dbReference type="RefSeq" id="XP_028359773.1">
    <property type="nucleotide sequence ID" value="XM_028503972.2"/>
</dbReference>
<keyword evidence="3 8" id="KW-1003">Cell membrane</keyword>
<dbReference type="PANTHER" id="PTHR12002">
    <property type="entry name" value="CLAUDIN"/>
    <property type="match status" value="1"/>
</dbReference>
<dbReference type="GO" id="GO:0005923">
    <property type="term" value="C:bicellular tight junction"/>
    <property type="evidence" value="ECO:0007669"/>
    <property type="project" value="UniProtKB-SubCell"/>
</dbReference>
<dbReference type="Proteomes" id="UP000664940">
    <property type="component" value="Unassembled WGS sequence"/>
</dbReference>